<accession>A0A075SC34</accession>
<organism evidence="1 2">
    <name type="scientific">Streptococcus suis 6407</name>
    <dbReference type="NCBI Taxonomy" id="1214179"/>
    <lineage>
        <taxon>Bacteria</taxon>
        <taxon>Bacillati</taxon>
        <taxon>Bacillota</taxon>
        <taxon>Bacilli</taxon>
        <taxon>Lactobacillales</taxon>
        <taxon>Streptococcaceae</taxon>
        <taxon>Streptococcus</taxon>
    </lineage>
</organism>
<proteinExistence type="predicted"/>
<evidence type="ECO:0008006" key="3">
    <source>
        <dbReference type="Google" id="ProtNLM"/>
    </source>
</evidence>
<sequence length="105" mass="11908">MAFEQTNGRYASFGVVTSLPGEVIDSFWYVIDHYLKGVIPLKSVIRFSIKNRRGKITLVFSQEGYKNVLAVDLSSRFDPFYPSTILVMDKQGKETITLPDEVTLL</sequence>
<gene>
    <name evidence="1" type="ORF">ID09_02210</name>
</gene>
<dbReference type="GeneID" id="8154582"/>
<dbReference type="PATRIC" id="fig|1214179.4.peg.399"/>
<dbReference type="RefSeq" id="WP_004194104.1">
    <property type="nucleotide sequence ID" value="NZ_ALLE01000020.1"/>
</dbReference>
<evidence type="ECO:0000313" key="2">
    <source>
        <dbReference type="Proteomes" id="UP000028185"/>
    </source>
</evidence>
<reference evidence="1 2" key="1">
    <citation type="journal article" date="2014" name="Genome Announc.">
        <title>Whole-Genome Sequence of Streptococcus suis Serotype 4 Reference Strain 6407.</title>
        <authorList>
            <person name="Wang K."/>
            <person name="Chen J."/>
            <person name="Yao H."/>
            <person name="Lu C."/>
        </authorList>
    </citation>
    <scope>NUCLEOTIDE SEQUENCE [LARGE SCALE GENOMIC DNA]</scope>
    <source>
        <strain evidence="1">6407</strain>
    </source>
</reference>
<dbReference type="InterPro" id="IPR009303">
    <property type="entry name" value="DUF960"/>
</dbReference>
<dbReference type="Proteomes" id="UP000028185">
    <property type="component" value="Chromosome"/>
</dbReference>
<dbReference type="Gene3D" id="3.10.450.150">
    <property type="entry name" value="enterococcus faecalis protein"/>
    <property type="match status" value="1"/>
</dbReference>
<protein>
    <recommendedName>
        <fullName evidence="3">GTP cyclohydrolase</fullName>
    </recommendedName>
</protein>
<dbReference type="EMBL" id="CP008921">
    <property type="protein sequence ID" value="AIG42922.1"/>
    <property type="molecule type" value="Genomic_DNA"/>
</dbReference>
<evidence type="ECO:0000313" key="1">
    <source>
        <dbReference type="EMBL" id="AIG42922.1"/>
    </source>
</evidence>
<dbReference type="Pfam" id="PF06124">
    <property type="entry name" value="DUF960"/>
    <property type="match status" value="1"/>
</dbReference>
<dbReference type="AlphaFoldDB" id="A0A075SC34"/>
<name>A0A075SC34_STRSU</name>
<dbReference type="HOGENOM" id="CLU_155280_0_0_9"/>